<organism evidence="5 6">
    <name type="scientific">Gelidibacter algens</name>
    <dbReference type="NCBI Taxonomy" id="49280"/>
    <lineage>
        <taxon>Bacteria</taxon>
        <taxon>Pseudomonadati</taxon>
        <taxon>Bacteroidota</taxon>
        <taxon>Flavobacteriia</taxon>
        <taxon>Flavobacteriales</taxon>
        <taxon>Flavobacteriaceae</taxon>
        <taxon>Gelidibacter</taxon>
    </lineage>
</organism>
<keyword evidence="2" id="KW-0328">Glycosyltransferase</keyword>
<comment type="similarity">
    <text evidence="1">Belongs to the glycosyltransferase 2 family.</text>
</comment>
<reference evidence="5 6" key="1">
    <citation type="submission" date="2018-06" db="EMBL/GenBank/DDBJ databases">
        <title>Genomic Encyclopedia of Archaeal and Bacterial Type Strains, Phase II (KMG-II): from individual species to whole genera.</title>
        <authorList>
            <person name="Goeker M."/>
        </authorList>
    </citation>
    <scope>NUCLEOTIDE SEQUENCE [LARGE SCALE GENOMIC DNA]</scope>
    <source>
        <strain evidence="5 6">DSM 12408</strain>
    </source>
</reference>
<sequence length="339" mass="38962">MIKKEIAVVILNWNGKALLEKFLPSVLEHSEEAAIYVADNASTDDSVEFLKAHYPSVKIIQNKENGGYAKGYNDALKHVDEEILCLLNSDVEVTQNWLEPIYTIFKTEPKTALVQPKILDHKNKDYFEYAGAGGGFIDKFGYPYCRGRIFDAIEKDVGQYNDTTQIFWASGACLFIRKSVFEVLNGFDDSFFAHMEEIDLCWRAHNLGYVTRYVGTSAVYHVGGATLNATNPKKTYLNFRNSLFAITKNAPKNLFLLIFMRLVLDGIASLKFLTEFKFAHIWAVLRAHGNFYSNFTSLLKKRRVLRSQLLKESVSKYYQVESIVWLYFIKNKRKFKDLN</sequence>
<evidence type="ECO:0000256" key="1">
    <source>
        <dbReference type="ARBA" id="ARBA00006739"/>
    </source>
</evidence>
<dbReference type="AlphaFoldDB" id="A0A1A7R4R5"/>
<protein>
    <recommendedName>
        <fullName evidence="4">Glycosyltransferase 2-like domain-containing protein</fullName>
    </recommendedName>
</protein>
<feature type="domain" description="Glycosyltransferase 2-like" evidence="4">
    <location>
        <begin position="8"/>
        <end position="181"/>
    </location>
</feature>
<dbReference type="InterPro" id="IPR029044">
    <property type="entry name" value="Nucleotide-diphossugar_trans"/>
</dbReference>
<dbReference type="Gene3D" id="3.90.550.10">
    <property type="entry name" value="Spore Coat Polysaccharide Biosynthesis Protein SpsA, Chain A"/>
    <property type="match status" value="1"/>
</dbReference>
<proteinExistence type="inferred from homology"/>
<dbReference type="STRING" id="49280.A9996_08365"/>
<dbReference type="EMBL" id="QLLQ01000012">
    <property type="protein sequence ID" value="RAJ21097.1"/>
    <property type="molecule type" value="Genomic_DNA"/>
</dbReference>
<gene>
    <name evidence="5" type="ORF">LX77_02851</name>
</gene>
<dbReference type="PANTHER" id="PTHR43179">
    <property type="entry name" value="RHAMNOSYLTRANSFERASE WBBL"/>
    <property type="match status" value="1"/>
</dbReference>
<dbReference type="PANTHER" id="PTHR43179:SF12">
    <property type="entry name" value="GALACTOFURANOSYLTRANSFERASE GLFT2"/>
    <property type="match status" value="1"/>
</dbReference>
<keyword evidence="3" id="KW-0808">Transferase</keyword>
<dbReference type="Pfam" id="PF00535">
    <property type="entry name" value="Glycos_transf_2"/>
    <property type="match status" value="1"/>
</dbReference>
<evidence type="ECO:0000256" key="3">
    <source>
        <dbReference type="ARBA" id="ARBA00022679"/>
    </source>
</evidence>
<accession>A0A1A7R4R5</accession>
<dbReference type="GO" id="GO:0016757">
    <property type="term" value="F:glycosyltransferase activity"/>
    <property type="evidence" value="ECO:0007669"/>
    <property type="project" value="UniProtKB-KW"/>
</dbReference>
<evidence type="ECO:0000259" key="4">
    <source>
        <dbReference type="Pfam" id="PF00535"/>
    </source>
</evidence>
<keyword evidence="6" id="KW-1185">Reference proteome</keyword>
<evidence type="ECO:0000313" key="5">
    <source>
        <dbReference type="EMBL" id="RAJ21097.1"/>
    </source>
</evidence>
<dbReference type="RefSeq" id="WP_066433136.1">
    <property type="nucleotide sequence ID" value="NZ_LZRN01000013.1"/>
</dbReference>
<dbReference type="SUPFAM" id="SSF53448">
    <property type="entry name" value="Nucleotide-diphospho-sugar transferases"/>
    <property type="match status" value="1"/>
</dbReference>
<dbReference type="CDD" id="cd04186">
    <property type="entry name" value="GT_2_like_c"/>
    <property type="match status" value="1"/>
</dbReference>
<dbReference type="InterPro" id="IPR001173">
    <property type="entry name" value="Glyco_trans_2-like"/>
</dbReference>
<dbReference type="Proteomes" id="UP000248987">
    <property type="component" value="Unassembled WGS sequence"/>
</dbReference>
<evidence type="ECO:0000313" key="6">
    <source>
        <dbReference type="Proteomes" id="UP000248987"/>
    </source>
</evidence>
<dbReference type="OrthoDB" id="9771846at2"/>
<comment type="caution">
    <text evidence="5">The sequence shown here is derived from an EMBL/GenBank/DDBJ whole genome shotgun (WGS) entry which is preliminary data.</text>
</comment>
<name>A0A1A7R4R5_9FLAO</name>
<evidence type="ECO:0000256" key="2">
    <source>
        <dbReference type="ARBA" id="ARBA00022676"/>
    </source>
</evidence>